<protein>
    <recommendedName>
        <fullName evidence="2">Endonuclease/exonuclease/phosphatase domain-containing protein</fullName>
    </recommendedName>
</protein>
<dbReference type="EMBL" id="GEBQ01002371">
    <property type="protein sequence ID" value="JAT37606.1"/>
    <property type="molecule type" value="Transcribed_RNA"/>
</dbReference>
<evidence type="ECO:0000313" key="1">
    <source>
        <dbReference type="EMBL" id="JAT37606.1"/>
    </source>
</evidence>
<accession>A0A1B6MNS4</accession>
<organism evidence="1">
    <name type="scientific">Graphocephala atropunctata</name>
    <dbReference type="NCBI Taxonomy" id="36148"/>
    <lineage>
        <taxon>Eukaryota</taxon>
        <taxon>Metazoa</taxon>
        <taxon>Ecdysozoa</taxon>
        <taxon>Arthropoda</taxon>
        <taxon>Hexapoda</taxon>
        <taxon>Insecta</taxon>
        <taxon>Pterygota</taxon>
        <taxon>Neoptera</taxon>
        <taxon>Paraneoptera</taxon>
        <taxon>Hemiptera</taxon>
        <taxon>Auchenorrhyncha</taxon>
        <taxon>Membracoidea</taxon>
        <taxon>Cicadellidae</taxon>
        <taxon>Cicadellinae</taxon>
        <taxon>Cicadellini</taxon>
        <taxon>Graphocephala</taxon>
    </lineage>
</organism>
<dbReference type="SUPFAM" id="SSF56219">
    <property type="entry name" value="DNase I-like"/>
    <property type="match status" value="1"/>
</dbReference>
<dbReference type="InterPro" id="IPR036691">
    <property type="entry name" value="Endo/exonu/phosph_ase_sf"/>
</dbReference>
<dbReference type="AlphaFoldDB" id="A0A1B6MNS4"/>
<proteinExistence type="predicted"/>
<feature type="non-terminal residue" evidence="1">
    <location>
        <position position="136"/>
    </location>
</feature>
<feature type="non-terminal residue" evidence="1">
    <location>
        <position position="1"/>
    </location>
</feature>
<gene>
    <name evidence="1" type="ORF">g.1758</name>
</gene>
<name>A0A1B6MNS4_9HEMI</name>
<sequence>DDWAGLPCRLLAVYRSPTSNLTVFVDALKETRKDLNNENGLNILAGDVHCNIWDVSLNSLQDRYLDTLQDAGYFPCIDKVTRPQSQTCVDNFFITVPKKLTITSTIIDSALTDHSAIVLEVLNNMKQSKTTNNTQT</sequence>
<dbReference type="Gene3D" id="3.60.10.10">
    <property type="entry name" value="Endonuclease/exonuclease/phosphatase"/>
    <property type="match status" value="1"/>
</dbReference>
<reference evidence="1" key="1">
    <citation type="submission" date="2015-11" db="EMBL/GenBank/DDBJ databases">
        <title>De novo transcriptome assembly of four potential Pierce s Disease insect vectors from Arizona vineyards.</title>
        <authorList>
            <person name="Tassone E.E."/>
        </authorList>
    </citation>
    <scope>NUCLEOTIDE SEQUENCE</scope>
</reference>
<evidence type="ECO:0008006" key="2">
    <source>
        <dbReference type="Google" id="ProtNLM"/>
    </source>
</evidence>